<comment type="caution">
    <text evidence="2">The sequence shown here is derived from an EMBL/GenBank/DDBJ whole genome shotgun (WGS) entry which is preliminary data.</text>
</comment>
<dbReference type="EMBL" id="JBBWRZ010000008">
    <property type="protein sequence ID" value="KAK8230574.1"/>
    <property type="molecule type" value="Genomic_DNA"/>
</dbReference>
<evidence type="ECO:0000313" key="2">
    <source>
        <dbReference type="EMBL" id="KAK8230574.1"/>
    </source>
</evidence>
<sequence length="429" mass="48071">MSAALLALRCGCHTRISTATAARRLCPRRGLLRCTHPLSEGALAPRRTPKNSSMCPLMRSPLANCVPEWRAAKPVPDFIPVCETPARPGQLILIPSAWVFPCSFMSVQVRKGYFVKVRRGWVPAESKRGQKEIRRKCPPADDWERLNAWRRDVASSNNMSTNSLDKLIRDAYEQQKRHWPHRWKRNRGHLMRSSPYATAQVDERTEPPADARRVGGYSDLTSAATSDTRDHDARRSATTLSPILEVEGSGGTPNNSLNETLKPKQQRQASGCTCKHHHHREQGENGQSHHHHGSHPSSRHGSQHGSQHSGHHHCYHHHHHHQHSHTNSSRQSPISPSTPRRAGTHLHPADASRINRRRENQSDPTDEHESIQRCNRCGKRARNSFSLPTTPGQVLPSRCSHRHTPSSSRAPSRQSSQSSLRSGKSAIAA</sequence>
<feature type="compositionally biased region" description="Basic residues" evidence="1">
    <location>
        <begin position="288"/>
        <end position="302"/>
    </location>
</feature>
<name>A0ABR1YI88_9PEZI</name>
<protein>
    <submittedName>
        <fullName evidence="2">Uncharacterized protein</fullName>
    </submittedName>
</protein>
<feature type="region of interest" description="Disordered" evidence="1">
    <location>
        <begin position="177"/>
        <end position="429"/>
    </location>
</feature>
<dbReference type="Proteomes" id="UP001492380">
    <property type="component" value="Unassembled WGS sequence"/>
</dbReference>
<evidence type="ECO:0000313" key="3">
    <source>
        <dbReference type="Proteomes" id="UP001492380"/>
    </source>
</evidence>
<feature type="compositionally biased region" description="Basic residues" evidence="1">
    <location>
        <begin position="309"/>
        <end position="324"/>
    </location>
</feature>
<gene>
    <name evidence="2" type="ORF">HDK90DRAFT_467946</name>
</gene>
<evidence type="ECO:0000256" key="1">
    <source>
        <dbReference type="SAM" id="MobiDB-lite"/>
    </source>
</evidence>
<feature type="compositionally biased region" description="Basic and acidic residues" evidence="1">
    <location>
        <begin position="357"/>
        <end position="371"/>
    </location>
</feature>
<organism evidence="2 3">
    <name type="scientific">Phyllosticta capitalensis</name>
    <dbReference type="NCBI Taxonomy" id="121624"/>
    <lineage>
        <taxon>Eukaryota</taxon>
        <taxon>Fungi</taxon>
        <taxon>Dikarya</taxon>
        <taxon>Ascomycota</taxon>
        <taxon>Pezizomycotina</taxon>
        <taxon>Dothideomycetes</taxon>
        <taxon>Dothideomycetes incertae sedis</taxon>
        <taxon>Botryosphaeriales</taxon>
        <taxon>Phyllostictaceae</taxon>
        <taxon>Phyllosticta</taxon>
    </lineage>
</organism>
<feature type="compositionally biased region" description="Low complexity" evidence="1">
    <location>
        <begin position="405"/>
        <end position="422"/>
    </location>
</feature>
<feature type="compositionally biased region" description="Basic and acidic residues" evidence="1">
    <location>
        <begin position="201"/>
        <end position="213"/>
    </location>
</feature>
<keyword evidence="3" id="KW-1185">Reference proteome</keyword>
<proteinExistence type="predicted"/>
<feature type="compositionally biased region" description="Polar residues" evidence="1">
    <location>
        <begin position="383"/>
        <end position="392"/>
    </location>
</feature>
<reference evidence="2 3" key="1">
    <citation type="submission" date="2024-04" db="EMBL/GenBank/DDBJ databases">
        <title>Phyllosticta paracitricarpa is synonymous to the EU quarantine fungus P. citricarpa based on phylogenomic analyses.</title>
        <authorList>
            <consortium name="Lawrence Berkeley National Laboratory"/>
            <person name="Van Ingen-Buijs V.A."/>
            <person name="Van Westerhoven A.C."/>
            <person name="Haridas S."/>
            <person name="Skiadas P."/>
            <person name="Martin F."/>
            <person name="Groenewald J.Z."/>
            <person name="Crous P.W."/>
            <person name="Seidl M.F."/>
        </authorList>
    </citation>
    <scope>NUCLEOTIDE SEQUENCE [LARGE SCALE GENOMIC DNA]</scope>
    <source>
        <strain evidence="2 3">CBS 123374</strain>
    </source>
</reference>
<feature type="compositionally biased region" description="Basic residues" evidence="1">
    <location>
        <begin position="177"/>
        <end position="190"/>
    </location>
</feature>
<accession>A0ABR1YI88</accession>